<dbReference type="PANTHER" id="PTHR43752:SF2">
    <property type="entry name" value="BNR_ASP-BOX REPEAT FAMILY PROTEIN"/>
    <property type="match status" value="1"/>
</dbReference>
<evidence type="ECO:0000313" key="2">
    <source>
        <dbReference type="EMBL" id="TNJ55779.1"/>
    </source>
</evidence>
<dbReference type="Pfam" id="PF13088">
    <property type="entry name" value="BNR_2"/>
    <property type="match status" value="1"/>
</dbReference>
<dbReference type="InterPro" id="IPR011040">
    <property type="entry name" value="Sialidase"/>
</dbReference>
<evidence type="ECO:0000313" key="3">
    <source>
        <dbReference type="Proteomes" id="UP000307943"/>
    </source>
</evidence>
<dbReference type="OrthoDB" id="2524392at2"/>
<feature type="domain" description="Sialidase" evidence="1">
    <location>
        <begin position="65"/>
        <end position="252"/>
    </location>
</feature>
<keyword evidence="3" id="KW-1185">Reference proteome</keyword>
<name>A0A5C4SVJ5_9BACL</name>
<dbReference type="PANTHER" id="PTHR43752">
    <property type="entry name" value="BNR/ASP-BOX REPEAT FAMILY PROTEIN"/>
    <property type="match status" value="1"/>
</dbReference>
<gene>
    <name evidence="2" type="ORF">FE784_39255</name>
</gene>
<comment type="caution">
    <text evidence="2">The sequence shown here is derived from an EMBL/GenBank/DDBJ whole genome shotgun (WGS) entry which is preliminary data.</text>
</comment>
<dbReference type="Proteomes" id="UP000307943">
    <property type="component" value="Unassembled WGS sequence"/>
</dbReference>
<organism evidence="2 3">
    <name type="scientific">Paenibacillus hemerocallicola</name>
    <dbReference type="NCBI Taxonomy" id="1172614"/>
    <lineage>
        <taxon>Bacteria</taxon>
        <taxon>Bacillati</taxon>
        <taxon>Bacillota</taxon>
        <taxon>Bacilli</taxon>
        <taxon>Bacillales</taxon>
        <taxon>Paenibacillaceae</taxon>
        <taxon>Paenibacillus</taxon>
    </lineage>
</organism>
<dbReference type="SUPFAM" id="SSF50939">
    <property type="entry name" value="Sialidases"/>
    <property type="match status" value="1"/>
</dbReference>
<dbReference type="EMBL" id="VDCQ01000113">
    <property type="protein sequence ID" value="TNJ55779.1"/>
    <property type="molecule type" value="Genomic_DNA"/>
</dbReference>
<protein>
    <submittedName>
        <fullName evidence="2">Exo-alpha-sialidase</fullName>
    </submittedName>
</protein>
<sequence length="354" mass="39921">MNEQHMHAFGSDEFENIVLTAGDGGKRPYFPDIAKRKNGELLVVYYWNSCHVPKTAEQDKGVIRMIRSGDNGKSWSEPVTVVDWRHTGLETRDPNLLELHDGTLWLTFFTFSYLGETDYLKNRQTYSMRSSDGGATWSEPVKITGQNVWNARQGTPAVLENGDILIPLYGSHDYSTKLNTWRLSAIRSSDGGLSWGGETEIAISCDDEAYNEAAFLYVGDRTIYCLTREPGIMFKSADSGRTWSKLYSVGRVHRPHFLNIDSTRAFVTWSNPIGVSCGALEPAKNRRVMGKWFDLQQGWEATEARVIYDPPTTGVFDMGYSSSVLLPDNRILTIYYDTSRSVLAGTFMPLSVWQ</sequence>
<evidence type="ECO:0000259" key="1">
    <source>
        <dbReference type="Pfam" id="PF13088"/>
    </source>
</evidence>
<proteinExistence type="predicted"/>
<dbReference type="Gene3D" id="2.120.10.10">
    <property type="match status" value="1"/>
</dbReference>
<dbReference type="InterPro" id="IPR036278">
    <property type="entry name" value="Sialidase_sf"/>
</dbReference>
<accession>A0A5C4SVJ5</accession>
<reference evidence="2 3" key="1">
    <citation type="submission" date="2019-05" db="EMBL/GenBank/DDBJ databases">
        <title>We sequenced the genome of Paenibacillus hemerocallicola KCTC 33185 for further insight into its adaptation and study the phylogeny of Paenibacillus.</title>
        <authorList>
            <person name="Narsing Rao M.P."/>
        </authorList>
    </citation>
    <scope>NUCLEOTIDE SEQUENCE [LARGE SCALE GENOMIC DNA]</scope>
    <source>
        <strain evidence="2 3">KCTC 33185</strain>
    </source>
</reference>
<dbReference type="RefSeq" id="WP_139607750.1">
    <property type="nucleotide sequence ID" value="NZ_VDCQ01000113.1"/>
</dbReference>
<dbReference type="AlphaFoldDB" id="A0A5C4SVJ5"/>
<dbReference type="CDD" id="cd15482">
    <property type="entry name" value="Sialidase_non-viral"/>
    <property type="match status" value="1"/>
</dbReference>